<gene>
    <name evidence="2" type="ORF">GGR00_001666</name>
</gene>
<protein>
    <submittedName>
        <fullName evidence="2">Putative membrane protein</fullName>
    </submittedName>
</protein>
<evidence type="ECO:0000313" key="2">
    <source>
        <dbReference type="EMBL" id="MBB6353892.1"/>
    </source>
</evidence>
<evidence type="ECO:0000256" key="1">
    <source>
        <dbReference type="SAM" id="Phobius"/>
    </source>
</evidence>
<feature type="transmembrane region" description="Helical" evidence="1">
    <location>
        <begin position="124"/>
        <end position="143"/>
    </location>
</feature>
<dbReference type="Pfam" id="PF09980">
    <property type="entry name" value="DUF2214"/>
    <property type="match status" value="1"/>
</dbReference>
<keyword evidence="1" id="KW-0812">Transmembrane</keyword>
<proteinExistence type="predicted"/>
<name>A0A7X0KKD3_9HYPH</name>
<comment type="caution">
    <text evidence="2">The sequence shown here is derived from an EMBL/GenBank/DDBJ whole genome shotgun (WGS) entry which is preliminary data.</text>
</comment>
<feature type="transmembrane region" description="Helical" evidence="1">
    <location>
        <begin position="78"/>
        <end position="97"/>
    </location>
</feature>
<accession>A0A7X0KKD3</accession>
<reference evidence="2 3" key="1">
    <citation type="submission" date="2020-08" db="EMBL/GenBank/DDBJ databases">
        <title>Genomic Encyclopedia of Type Strains, Phase IV (KMG-IV): sequencing the most valuable type-strain genomes for metagenomic binning, comparative biology and taxonomic classification.</title>
        <authorList>
            <person name="Goeker M."/>
        </authorList>
    </citation>
    <scope>NUCLEOTIDE SEQUENCE [LARGE SCALE GENOMIC DNA]</scope>
    <source>
        <strain evidence="2 3">DSM 7051</strain>
    </source>
</reference>
<dbReference type="InterPro" id="IPR018706">
    <property type="entry name" value="DUF2214_membrane"/>
</dbReference>
<keyword evidence="1" id="KW-0472">Membrane</keyword>
<keyword evidence="3" id="KW-1185">Reference proteome</keyword>
<dbReference type="RefSeq" id="WP_184699123.1">
    <property type="nucleotide sequence ID" value="NZ_BAABEG010000001.1"/>
</dbReference>
<organism evidence="2 3">
    <name type="scientific">Aminobacter aganoensis</name>
    <dbReference type="NCBI Taxonomy" id="83264"/>
    <lineage>
        <taxon>Bacteria</taxon>
        <taxon>Pseudomonadati</taxon>
        <taxon>Pseudomonadota</taxon>
        <taxon>Alphaproteobacteria</taxon>
        <taxon>Hyphomicrobiales</taxon>
        <taxon>Phyllobacteriaceae</taxon>
        <taxon>Aminobacter</taxon>
    </lineage>
</organism>
<feature type="transmembrane region" description="Helical" evidence="1">
    <location>
        <begin position="46"/>
        <end position="66"/>
    </location>
</feature>
<evidence type="ECO:0000313" key="3">
    <source>
        <dbReference type="Proteomes" id="UP000536262"/>
    </source>
</evidence>
<sequence>MTDLLLTIVHHLLAFTLAGVIAVEAVLVRPGLGRRGLALLGRVDAAYGALAGLLVLIGAARVYFGLKGWEFFIYNPTFWAKMAAFTAVGLLSIAPTIRIARWRAAGGGEAYIVPDAEIAHVRRFITAEVAVFALIPIFAATMARGY</sequence>
<dbReference type="EMBL" id="JACHOU010000003">
    <property type="protein sequence ID" value="MBB6353892.1"/>
    <property type="molecule type" value="Genomic_DNA"/>
</dbReference>
<dbReference type="Proteomes" id="UP000536262">
    <property type="component" value="Unassembled WGS sequence"/>
</dbReference>
<keyword evidence="1" id="KW-1133">Transmembrane helix</keyword>
<dbReference type="AlphaFoldDB" id="A0A7X0KKD3"/>